<evidence type="ECO:0000313" key="2">
    <source>
        <dbReference type="Proteomes" id="UP001429564"/>
    </source>
</evidence>
<proteinExistence type="predicted"/>
<protein>
    <submittedName>
        <fullName evidence="1">Uncharacterized protein</fullName>
    </submittedName>
</protein>
<gene>
    <name evidence="1" type="ORF">DL239_11990</name>
</gene>
<dbReference type="EMBL" id="QHLQ01000010">
    <property type="protein sequence ID" value="NIZ61693.1"/>
    <property type="molecule type" value="Genomic_DNA"/>
</dbReference>
<dbReference type="Proteomes" id="UP001429564">
    <property type="component" value="Unassembled WGS sequence"/>
</dbReference>
<accession>A0ABX0W9W3</accession>
<evidence type="ECO:0000313" key="1">
    <source>
        <dbReference type="EMBL" id="NIZ61693.1"/>
    </source>
</evidence>
<sequence>MGVPWASALPGRDLIDPFNQGELDGLCGLYAIINAIRLAYAPSQKLETSEAGHMFAEGVGFLSHRGWLGSSVKNGMSKKRQSELAEMLAVCANRDLGRPVSRRPLSVPLGKQTGVIWNEIVKGRPVCALFGGALDHYTVISSVSETGFQFFDSAGLSWVRSSSCEFSGGRKKARHRISRRSLFSIAVQGEY</sequence>
<organism evidence="1 2">
    <name type="scientific">Parasedimentitalea denitrificans</name>
    <dbReference type="NCBI Taxonomy" id="2211118"/>
    <lineage>
        <taxon>Bacteria</taxon>
        <taxon>Pseudomonadati</taxon>
        <taxon>Pseudomonadota</taxon>
        <taxon>Alphaproteobacteria</taxon>
        <taxon>Rhodobacterales</taxon>
        <taxon>Paracoccaceae</taxon>
        <taxon>Parasedimentitalea</taxon>
    </lineage>
</organism>
<reference evidence="1 2" key="1">
    <citation type="submission" date="2018-05" db="EMBL/GenBank/DDBJ databases">
        <authorList>
            <person name="Zhang Y.-J."/>
        </authorList>
    </citation>
    <scope>NUCLEOTIDE SEQUENCE [LARGE SCALE GENOMIC DNA]</scope>
    <source>
        <strain evidence="1 2">CY04</strain>
    </source>
</reference>
<keyword evidence="2" id="KW-1185">Reference proteome</keyword>
<comment type="caution">
    <text evidence="1">The sequence shown here is derived from an EMBL/GenBank/DDBJ whole genome shotgun (WGS) entry which is preliminary data.</text>
</comment>
<name>A0ABX0W9W3_9RHOB</name>